<accession>K8WRM4</accession>
<comment type="caution">
    <text evidence="2">The sequence shown here is derived from an EMBL/GenBank/DDBJ whole genome shotgun (WGS) entry which is preliminary data.</text>
</comment>
<organism evidence="2 3">
    <name type="scientific">Providencia sneebia DSM 19967</name>
    <dbReference type="NCBI Taxonomy" id="1141660"/>
    <lineage>
        <taxon>Bacteria</taxon>
        <taxon>Pseudomonadati</taxon>
        <taxon>Pseudomonadota</taxon>
        <taxon>Gammaproteobacteria</taxon>
        <taxon>Enterobacterales</taxon>
        <taxon>Morganellaceae</taxon>
        <taxon>Providencia</taxon>
    </lineage>
</organism>
<dbReference type="HOGENOM" id="CLU_836402_0_0_6"/>
<dbReference type="OrthoDB" id="6453603at2"/>
<evidence type="ECO:0000313" key="2">
    <source>
        <dbReference type="EMBL" id="EKT60087.1"/>
    </source>
</evidence>
<keyword evidence="3" id="KW-1185">Reference proteome</keyword>
<dbReference type="AlphaFoldDB" id="K8WRM4"/>
<proteinExistence type="predicted"/>
<protein>
    <submittedName>
        <fullName evidence="2">Uncharacterized protein</fullName>
    </submittedName>
</protein>
<dbReference type="PATRIC" id="fig|1141660.3.peg.943"/>
<dbReference type="Proteomes" id="UP000010290">
    <property type="component" value="Chromosome"/>
</dbReference>
<evidence type="ECO:0000313" key="3">
    <source>
        <dbReference type="Proteomes" id="UP000010290"/>
    </source>
</evidence>
<evidence type="ECO:0000256" key="1">
    <source>
        <dbReference type="SAM" id="Phobius"/>
    </source>
</evidence>
<keyword evidence="1" id="KW-1133">Transmembrane helix</keyword>
<sequence>MKLIEFIEGSLQGITLPIESKLILTSEEDNLGQNMLSLPGELSAGIVLEFQSQEKNIYLTVSNKKPIKLIENNIYSISGVKFFIFSEGNRKPKIKKNFLKKYSWMVIMFVLLNLAVTILSLMMIKSYQNNNTENYLNAIGNGYIKNGEIYIFDESIKNSLPADWLDNIKVINPDNYIILSHLNVDIKSKNNNEIPFEFVDKGEYSEILIDYPEKMINIMKSFGENGITFKYTDNLLLVDNVLRASQLLKSLGYYDEVSRLKLINDDAEIIDAQHFPYAIFFSSQGLSYVYDQQSRYWEGGIIPEIGRIDLIAKDKIIFTQANKKRFISFQNNRSNFNNDNIQLIK</sequence>
<dbReference type="RefSeq" id="WP_008914794.1">
    <property type="nucleotide sequence ID" value="NZ_CM001773.1"/>
</dbReference>
<keyword evidence="1" id="KW-0472">Membrane</keyword>
<keyword evidence="1" id="KW-0812">Transmembrane</keyword>
<feature type="transmembrane region" description="Helical" evidence="1">
    <location>
        <begin position="102"/>
        <end position="124"/>
    </location>
</feature>
<name>K8WRM4_9GAMM</name>
<dbReference type="EMBL" id="AKKN01000005">
    <property type="protein sequence ID" value="EKT60087.1"/>
    <property type="molecule type" value="Genomic_DNA"/>
</dbReference>
<reference evidence="2 3" key="1">
    <citation type="journal article" date="2012" name="BMC Genomics">
        <title>Comparative genomics of bacteria in the genus Providencia isolated from wild Drosophila melanogaster.</title>
        <authorList>
            <person name="Galac M.R."/>
            <person name="Lazzaro B.P."/>
        </authorList>
    </citation>
    <scope>NUCLEOTIDE SEQUENCE [LARGE SCALE GENOMIC DNA]</scope>
    <source>
        <strain evidence="2 3">DSM 19967</strain>
    </source>
</reference>
<gene>
    <name evidence="2" type="ORF">OO7_04649</name>
</gene>